<proteinExistence type="predicted"/>
<dbReference type="AlphaFoldDB" id="A0A401RL46"/>
<dbReference type="EMBL" id="BEZZ01006086">
    <property type="protein sequence ID" value="GCC18814.1"/>
    <property type="molecule type" value="Genomic_DNA"/>
</dbReference>
<evidence type="ECO:0000313" key="2">
    <source>
        <dbReference type="Proteomes" id="UP000287033"/>
    </source>
</evidence>
<accession>A0A401RL46</accession>
<gene>
    <name evidence="1" type="ORF">chiPu_0022138</name>
</gene>
<protein>
    <submittedName>
        <fullName evidence="1">Uncharacterized protein</fullName>
    </submittedName>
</protein>
<name>A0A401RL46_CHIPU</name>
<reference evidence="1 2" key="1">
    <citation type="journal article" date="2018" name="Nat. Ecol. Evol.">
        <title>Shark genomes provide insights into elasmobranch evolution and the origin of vertebrates.</title>
        <authorList>
            <person name="Hara Y"/>
            <person name="Yamaguchi K"/>
            <person name="Onimaru K"/>
            <person name="Kadota M"/>
            <person name="Koyanagi M"/>
            <person name="Keeley SD"/>
            <person name="Tatsumi K"/>
            <person name="Tanaka K"/>
            <person name="Motone F"/>
            <person name="Kageyama Y"/>
            <person name="Nozu R"/>
            <person name="Adachi N"/>
            <person name="Nishimura O"/>
            <person name="Nakagawa R"/>
            <person name="Tanegashima C"/>
            <person name="Kiyatake I"/>
            <person name="Matsumoto R"/>
            <person name="Murakumo K"/>
            <person name="Nishida K"/>
            <person name="Terakita A"/>
            <person name="Kuratani S"/>
            <person name="Sato K"/>
            <person name="Hyodo S Kuraku.S."/>
        </authorList>
    </citation>
    <scope>NUCLEOTIDE SEQUENCE [LARGE SCALE GENOMIC DNA]</scope>
</reference>
<sequence>MRVSWRKWNEPRRERPFPMSTDLPTAVQVEERYNRAILQMVTDTRAEVGEIEEGAAEPEWNVVKINTPLRDYE</sequence>
<comment type="caution">
    <text evidence="1">The sequence shown here is derived from an EMBL/GenBank/DDBJ whole genome shotgun (WGS) entry which is preliminary data.</text>
</comment>
<keyword evidence="2" id="KW-1185">Reference proteome</keyword>
<evidence type="ECO:0000313" key="1">
    <source>
        <dbReference type="EMBL" id="GCC18814.1"/>
    </source>
</evidence>
<dbReference type="Proteomes" id="UP000287033">
    <property type="component" value="Unassembled WGS sequence"/>
</dbReference>
<organism evidence="1 2">
    <name type="scientific">Chiloscyllium punctatum</name>
    <name type="common">Brownbanded bambooshark</name>
    <name type="synonym">Hemiscyllium punctatum</name>
    <dbReference type="NCBI Taxonomy" id="137246"/>
    <lineage>
        <taxon>Eukaryota</taxon>
        <taxon>Metazoa</taxon>
        <taxon>Chordata</taxon>
        <taxon>Craniata</taxon>
        <taxon>Vertebrata</taxon>
        <taxon>Chondrichthyes</taxon>
        <taxon>Elasmobranchii</taxon>
        <taxon>Galeomorphii</taxon>
        <taxon>Galeoidea</taxon>
        <taxon>Orectolobiformes</taxon>
        <taxon>Hemiscylliidae</taxon>
        <taxon>Chiloscyllium</taxon>
    </lineage>
</organism>